<protein>
    <submittedName>
        <fullName evidence="2">Uncharacterized protein</fullName>
    </submittedName>
</protein>
<proteinExistence type="predicted"/>
<name>A0ABN9E0Y6_9NEOB</name>
<reference evidence="2" key="1">
    <citation type="submission" date="2023-05" db="EMBL/GenBank/DDBJ databases">
        <authorList>
            <person name="Stuckert A."/>
        </authorList>
    </citation>
    <scope>NUCLEOTIDE SEQUENCE</scope>
</reference>
<evidence type="ECO:0000256" key="1">
    <source>
        <dbReference type="SAM" id="Phobius"/>
    </source>
</evidence>
<accession>A0ABN9E0Y6</accession>
<gene>
    <name evidence="2" type="ORF">SPARVUS_LOCUS8674270</name>
</gene>
<keyword evidence="1" id="KW-0812">Transmembrane</keyword>
<sequence length="42" mass="5005">MIPIARGPHELSVRPWVQPYQLIIIIIIIIQYLYNAKKFAQR</sequence>
<keyword evidence="1" id="KW-1133">Transmembrane helix</keyword>
<evidence type="ECO:0000313" key="3">
    <source>
        <dbReference type="Proteomes" id="UP001162483"/>
    </source>
</evidence>
<organism evidence="2 3">
    <name type="scientific">Staurois parvus</name>
    <dbReference type="NCBI Taxonomy" id="386267"/>
    <lineage>
        <taxon>Eukaryota</taxon>
        <taxon>Metazoa</taxon>
        <taxon>Chordata</taxon>
        <taxon>Craniata</taxon>
        <taxon>Vertebrata</taxon>
        <taxon>Euteleostomi</taxon>
        <taxon>Amphibia</taxon>
        <taxon>Batrachia</taxon>
        <taxon>Anura</taxon>
        <taxon>Neobatrachia</taxon>
        <taxon>Ranoidea</taxon>
        <taxon>Ranidae</taxon>
        <taxon>Staurois</taxon>
    </lineage>
</organism>
<comment type="caution">
    <text evidence="2">The sequence shown here is derived from an EMBL/GenBank/DDBJ whole genome shotgun (WGS) entry which is preliminary data.</text>
</comment>
<evidence type="ECO:0000313" key="2">
    <source>
        <dbReference type="EMBL" id="CAI9577237.1"/>
    </source>
</evidence>
<dbReference type="EMBL" id="CATNWA010014898">
    <property type="protein sequence ID" value="CAI9577237.1"/>
    <property type="molecule type" value="Genomic_DNA"/>
</dbReference>
<keyword evidence="3" id="KW-1185">Reference proteome</keyword>
<keyword evidence="1" id="KW-0472">Membrane</keyword>
<feature type="transmembrane region" description="Helical" evidence="1">
    <location>
        <begin position="16"/>
        <end position="34"/>
    </location>
</feature>
<feature type="non-terminal residue" evidence="2">
    <location>
        <position position="42"/>
    </location>
</feature>
<dbReference type="Proteomes" id="UP001162483">
    <property type="component" value="Unassembled WGS sequence"/>
</dbReference>